<evidence type="ECO:0000313" key="2">
    <source>
        <dbReference type="EMBL" id="SYX83240.1"/>
    </source>
</evidence>
<evidence type="ECO:0000256" key="1">
    <source>
        <dbReference type="SAM" id="MobiDB-lite"/>
    </source>
</evidence>
<evidence type="ECO:0000313" key="3">
    <source>
        <dbReference type="Proteomes" id="UP000304148"/>
    </source>
</evidence>
<sequence length="100" mass="11138">MTPILSLSFIYRERIPHTWGIAADETTDETNDEKTEETTEETADETTSMDEVDFDFVGGHCCDGEYSGLRGGSGARIAGSRRCSSIWNSQCNRKSRSFCI</sequence>
<feature type="region of interest" description="Disordered" evidence="1">
    <location>
        <begin position="21"/>
        <end position="49"/>
    </location>
</feature>
<name>A0A383R8F1_PAEAL</name>
<dbReference type="EMBL" id="LS992241">
    <property type="protein sequence ID" value="SYX83240.1"/>
    <property type="molecule type" value="Genomic_DNA"/>
</dbReference>
<organism evidence="2 3">
    <name type="scientific">Paenibacillus alvei</name>
    <name type="common">Bacillus alvei</name>
    <dbReference type="NCBI Taxonomy" id="44250"/>
    <lineage>
        <taxon>Bacteria</taxon>
        <taxon>Bacillati</taxon>
        <taxon>Bacillota</taxon>
        <taxon>Bacilli</taxon>
        <taxon>Bacillales</taxon>
        <taxon>Paenibacillaceae</taxon>
        <taxon>Paenibacillus</taxon>
    </lineage>
</organism>
<reference evidence="3" key="1">
    <citation type="submission" date="2018-08" db="EMBL/GenBank/DDBJ databases">
        <authorList>
            <person name="Chevrot R."/>
        </authorList>
    </citation>
    <scope>NUCLEOTIDE SEQUENCE [LARGE SCALE GENOMIC DNA]</scope>
</reference>
<dbReference type="Proteomes" id="UP000304148">
    <property type="component" value="Chromosome"/>
</dbReference>
<feature type="compositionally biased region" description="Acidic residues" evidence="1">
    <location>
        <begin position="38"/>
        <end position="49"/>
    </location>
</feature>
<accession>A0A383R8F1</accession>
<proteinExistence type="predicted"/>
<protein>
    <submittedName>
        <fullName evidence="2">Uncharacterized protein</fullName>
    </submittedName>
</protein>
<dbReference type="AlphaFoldDB" id="A0A383R8F1"/>
<gene>
    <name evidence="2" type="ORF">PBLR_11662</name>
</gene>